<evidence type="ECO:0000313" key="9">
    <source>
        <dbReference type="Proteomes" id="UP000195141"/>
    </source>
</evidence>
<dbReference type="SUPFAM" id="SSF51445">
    <property type="entry name" value="(Trans)glycosidases"/>
    <property type="match status" value="1"/>
</dbReference>
<gene>
    <name evidence="7" type="ORF">A5888_001752</name>
    <name evidence="8" type="ORF">A5888_002992</name>
</gene>
<dbReference type="PRINTS" id="PR00131">
    <property type="entry name" value="GLHYDRLASE1"/>
</dbReference>
<dbReference type="EMBL" id="NGMM01000002">
    <property type="protein sequence ID" value="OTP17614.1"/>
    <property type="molecule type" value="Genomic_DNA"/>
</dbReference>
<dbReference type="OrthoDB" id="9765195at2"/>
<reference evidence="8" key="2">
    <citation type="submission" date="2017-05" db="EMBL/GenBank/DDBJ databases">
        <authorList>
            <consortium name="The Broad Institute Genomics Platform"/>
            <consortium name="The Broad Institute Genomic Center for Infectious Diseases"/>
            <person name="Earl A."/>
            <person name="Manson A."/>
            <person name="Schwartman J."/>
            <person name="Gilmore M."/>
            <person name="Abouelleil A."/>
            <person name="Cao P."/>
            <person name="Chapman S."/>
            <person name="Cusick C."/>
            <person name="Shea T."/>
            <person name="Young S."/>
            <person name="Neafsey D."/>
            <person name="Nusbaum C."/>
            <person name="Birren B."/>
        </authorList>
    </citation>
    <scope>NUCLEOTIDE SEQUENCE</scope>
    <source>
        <strain evidence="8">9E7_DIV0242</strain>
    </source>
</reference>
<protein>
    <submittedName>
        <fullName evidence="8">6-phospho-beta-glucosidase</fullName>
    </submittedName>
</protein>
<reference evidence="8" key="3">
    <citation type="submission" date="2024-03" db="EMBL/GenBank/DDBJ databases">
        <title>The Genome Sequence of Enterococcus sp. DIV0242b.</title>
        <authorList>
            <consortium name="The Broad Institute Genomics Platform"/>
            <consortium name="The Broad Institute Microbial Omics Core"/>
            <consortium name="The Broad Institute Genomic Center for Infectious Diseases"/>
            <person name="Earl A."/>
            <person name="Manson A."/>
            <person name="Gilmore M."/>
            <person name="Schwartman J."/>
            <person name="Shea T."/>
            <person name="Abouelleil A."/>
            <person name="Cao P."/>
            <person name="Chapman S."/>
            <person name="Cusick C."/>
            <person name="Young S."/>
            <person name="Neafsey D."/>
            <person name="Nusbaum C."/>
            <person name="Birren B."/>
        </authorList>
    </citation>
    <scope>NUCLEOTIDE SEQUENCE</scope>
    <source>
        <strain evidence="8">9E7_DIV0242</strain>
    </source>
</reference>
<dbReference type="Gene3D" id="3.20.20.80">
    <property type="entry name" value="Glycosidases"/>
    <property type="match status" value="1"/>
</dbReference>
<dbReference type="PANTHER" id="PTHR10353">
    <property type="entry name" value="GLYCOSYL HYDROLASE"/>
    <property type="match status" value="1"/>
</dbReference>
<keyword evidence="2 6" id="KW-0378">Hydrolase</keyword>
<organism evidence="7">
    <name type="scientific">Candidatus Enterococcus clewellii</name>
    <dbReference type="NCBI Taxonomy" id="1834193"/>
    <lineage>
        <taxon>Bacteria</taxon>
        <taxon>Bacillati</taxon>
        <taxon>Bacillota</taxon>
        <taxon>Bacilli</taxon>
        <taxon>Lactobacillales</taxon>
        <taxon>Enterococcaceae</taxon>
        <taxon>Enterococcus</taxon>
    </lineage>
</organism>
<dbReference type="PROSITE" id="PS00572">
    <property type="entry name" value="GLYCOSYL_HYDROL_F1_1"/>
    <property type="match status" value="1"/>
</dbReference>
<dbReference type="NCBIfam" id="NF007158">
    <property type="entry name" value="PRK09593.1"/>
    <property type="match status" value="1"/>
</dbReference>
<dbReference type="InterPro" id="IPR001360">
    <property type="entry name" value="Glyco_hydro_1"/>
</dbReference>
<dbReference type="GO" id="GO:0005829">
    <property type="term" value="C:cytosol"/>
    <property type="evidence" value="ECO:0007669"/>
    <property type="project" value="TreeGrafter"/>
</dbReference>
<dbReference type="PROSITE" id="PS00653">
    <property type="entry name" value="GLYCOSYL_HYDROL_F1_2"/>
    <property type="match status" value="1"/>
</dbReference>
<evidence type="ECO:0000313" key="8">
    <source>
        <dbReference type="EMBL" id="WYJ91224.1"/>
    </source>
</evidence>
<dbReference type="AlphaFoldDB" id="A0A242K8W7"/>
<proteinExistence type="inferred from homology"/>
<dbReference type="FunFam" id="3.20.20.80:FF:000004">
    <property type="entry name" value="Beta-glucosidase 6-phospho-beta-glucosidase"/>
    <property type="match status" value="1"/>
</dbReference>
<dbReference type="InterPro" id="IPR017853">
    <property type="entry name" value="GH"/>
</dbReference>
<comment type="similarity">
    <text evidence="1 5">Belongs to the glycosyl hydrolase 1 family.</text>
</comment>
<keyword evidence="3 6" id="KW-0326">Glycosidase</keyword>
<keyword evidence="9" id="KW-1185">Reference proteome</keyword>
<dbReference type="EMBL" id="CP147247">
    <property type="protein sequence ID" value="WYJ91224.1"/>
    <property type="molecule type" value="Genomic_DNA"/>
</dbReference>
<evidence type="ECO:0000256" key="1">
    <source>
        <dbReference type="ARBA" id="ARBA00010838"/>
    </source>
</evidence>
<dbReference type="InterPro" id="IPR018120">
    <property type="entry name" value="Glyco_hydro_1_AS"/>
</dbReference>
<feature type="active site" description="Nucleophile" evidence="4">
    <location>
        <position position="373"/>
    </location>
</feature>
<sequence>MKGSVFTKDFLWGGAIAANQYEGGYLEGKKGLGPIDYLPTIQDGRMDAMYHPDITKKFHYYPSHKAVEGYYRYKEDIKLFAEMGFKCLRMSISWPRIFPTGEEETPNEEGLQFYDAVFTECKKYDIEPVVTLNHFDTPMALYEKYNGWADRKLIDLFVKYAETVFTRYKDVVRYWMTFNEINIMMVLPFMGGSMKIDDAENPLQLQYQAAHHQLVASAKATKVAHEINSNNQVGCMLAAGEAYPNTCNPEDIWEAKMTDREGFFFIDVQARGKYPSYSKRVFEENNITLNITAEDTEILKNTVDFIGFSYYSTKVVTGNKELDADTTDGNIFASLSNPYLPKTEWGWIIDPLGLRVTMNTIYDRYQLPLFVVENGLGAVDQVEEDQSIHDLYRIEYLKEHILAVEEALKDGVEVMGYTPWGCIDLISAGTGQMKKRYGFIYVDLDDEGKGTRNRLKKDSFYWYQEVIKSNGVSLKE</sequence>
<evidence type="ECO:0000256" key="4">
    <source>
        <dbReference type="PROSITE-ProRule" id="PRU10055"/>
    </source>
</evidence>
<reference evidence="7" key="1">
    <citation type="submission" date="2017-05" db="EMBL/GenBank/DDBJ databases">
        <title>The Genome Sequence of Enterococcus sp. 9E7_DIV0242.</title>
        <authorList>
            <consortium name="The Broad Institute Genomics Platform"/>
            <consortium name="The Broad Institute Genomic Center for Infectious Diseases"/>
            <person name="Earl A."/>
            <person name="Manson A."/>
            <person name="Schwartman J."/>
            <person name="Gilmore M."/>
            <person name="Abouelleil A."/>
            <person name="Cao P."/>
            <person name="Chapman S."/>
            <person name="Cusick C."/>
            <person name="Shea T."/>
            <person name="Young S."/>
            <person name="Neafsey D."/>
            <person name="Nusbaum C."/>
            <person name="Birren B."/>
        </authorList>
    </citation>
    <scope>NUCLEOTIDE SEQUENCE [LARGE SCALE GENOMIC DNA]</scope>
    <source>
        <strain evidence="7">9E7_DIV0242</strain>
    </source>
</reference>
<evidence type="ECO:0000256" key="3">
    <source>
        <dbReference type="ARBA" id="ARBA00023295"/>
    </source>
</evidence>
<name>A0A242K8W7_9ENTE</name>
<dbReference type="Proteomes" id="UP000195141">
    <property type="component" value="Chromosome"/>
</dbReference>
<dbReference type="InterPro" id="IPR033132">
    <property type="entry name" value="GH_1_N_CS"/>
</dbReference>
<accession>A0A242K8W7</accession>
<dbReference type="NCBIfam" id="NF007356">
    <property type="entry name" value="PRK09852.1"/>
    <property type="match status" value="1"/>
</dbReference>
<dbReference type="RefSeq" id="WP_086348811.1">
    <property type="nucleotide sequence ID" value="NZ_CP147247.1"/>
</dbReference>
<evidence type="ECO:0000256" key="6">
    <source>
        <dbReference type="RuleBase" id="RU004468"/>
    </source>
</evidence>
<evidence type="ECO:0000256" key="5">
    <source>
        <dbReference type="RuleBase" id="RU003690"/>
    </source>
</evidence>
<dbReference type="Pfam" id="PF00232">
    <property type="entry name" value="Glyco_hydro_1"/>
    <property type="match status" value="1"/>
</dbReference>
<dbReference type="GO" id="GO:0016052">
    <property type="term" value="P:carbohydrate catabolic process"/>
    <property type="evidence" value="ECO:0007669"/>
    <property type="project" value="TreeGrafter"/>
</dbReference>
<dbReference type="PANTHER" id="PTHR10353:SF296">
    <property type="entry name" value="6-PHOSPHO-BETA-GLUCOSIDASE"/>
    <property type="match status" value="1"/>
</dbReference>
<dbReference type="GO" id="GO:0008422">
    <property type="term" value="F:beta-glucosidase activity"/>
    <property type="evidence" value="ECO:0007669"/>
    <property type="project" value="TreeGrafter"/>
</dbReference>
<evidence type="ECO:0000256" key="2">
    <source>
        <dbReference type="ARBA" id="ARBA00022801"/>
    </source>
</evidence>
<evidence type="ECO:0000313" key="7">
    <source>
        <dbReference type="EMBL" id="OTP17614.1"/>
    </source>
</evidence>